<evidence type="ECO:0000259" key="5">
    <source>
        <dbReference type="SMART" id="SM00338"/>
    </source>
</evidence>
<sequence length="231" mass="25331">MTDLFGGNLFLTPSTTSLQQVASIPTPTEVVEETTKGASKRGRKAANTEPASKRIAQVRSAARAYRERKEKYVADLEATLKQLQSGSSQVDALHQRVQQLEGENALLKQMAFTFTAPVPAPVPATLPAAVSQLSIAQEISPPGTSLFSWSDLDMDQTLTQALFSDSSPPPVAMDTFLETHKDWNIGQSVFSLDPELEALLNTPLPVVPAVKRSWKDISPKCVARLRLFRRW</sequence>
<proteinExistence type="predicted"/>
<dbReference type="OrthoDB" id="2593073at2759"/>
<keyword evidence="3" id="KW-0175">Coiled coil</keyword>
<dbReference type="Proteomes" id="UP000193642">
    <property type="component" value="Unassembled WGS sequence"/>
</dbReference>
<dbReference type="InterPro" id="IPR046347">
    <property type="entry name" value="bZIP_sf"/>
</dbReference>
<dbReference type="PANTHER" id="PTHR40621:SF6">
    <property type="entry name" value="AP-1-LIKE TRANSCRIPTION FACTOR YAP1-RELATED"/>
    <property type="match status" value="1"/>
</dbReference>
<organism evidence="6 7">
    <name type="scientific">Rhizoclosmatium globosum</name>
    <dbReference type="NCBI Taxonomy" id="329046"/>
    <lineage>
        <taxon>Eukaryota</taxon>
        <taxon>Fungi</taxon>
        <taxon>Fungi incertae sedis</taxon>
        <taxon>Chytridiomycota</taxon>
        <taxon>Chytridiomycota incertae sedis</taxon>
        <taxon>Chytridiomycetes</taxon>
        <taxon>Chytridiales</taxon>
        <taxon>Chytriomycetaceae</taxon>
        <taxon>Rhizoclosmatium</taxon>
    </lineage>
</organism>
<name>A0A1Y2C3T3_9FUNG</name>
<dbReference type="SUPFAM" id="SSF57959">
    <property type="entry name" value="Leucine zipper domain"/>
    <property type="match status" value="1"/>
</dbReference>
<keyword evidence="7" id="KW-1185">Reference proteome</keyword>
<comment type="caution">
    <text evidence="6">The sequence shown here is derived from an EMBL/GenBank/DDBJ whole genome shotgun (WGS) entry which is preliminary data.</text>
</comment>
<reference evidence="6 7" key="1">
    <citation type="submission" date="2016-07" db="EMBL/GenBank/DDBJ databases">
        <title>Pervasive Adenine N6-methylation of Active Genes in Fungi.</title>
        <authorList>
            <consortium name="DOE Joint Genome Institute"/>
            <person name="Mondo S.J."/>
            <person name="Dannebaum R.O."/>
            <person name="Kuo R.C."/>
            <person name="Labutti K."/>
            <person name="Haridas S."/>
            <person name="Kuo A."/>
            <person name="Salamov A."/>
            <person name="Ahrendt S.R."/>
            <person name="Lipzen A."/>
            <person name="Sullivan W."/>
            <person name="Andreopoulos W.B."/>
            <person name="Clum A."/>
            <person name="Lindquist E."/>
            <person name="Daum C."/>
            <person name="Ramamoorthy G.K."/>
            <person name="Gryganskyi A."/>
            <person name="Culley D."/>
            <person name="Magnuson J.K."/>
            <person name="James T.Y."/>
            <person name="O'Malley M.A."/>
            <person name="Stajich J.E."/>
            <person name="Spatafora J.W."/>
            <person name="Visel A."/>
            <person name="Grigoriev I.V."/>
        </authorList>
    </citation>
    <scope>NUCLEOTIDE SEQUENCE [LARGE SCALE GENOMIC DNA]</scope>
    <source>
        <strain evidence="6 7">JEL800</strain>
    </source>
</reference>
<dbReference type="CDD" id="cd14688">
    <property type="entry name" value="bZIP_YAP"/>
    <property type="match status" value="1"/>
</dbReference>
<evidence type="ECO:0000256" key="1">
    <source>
        <dbReference type="ARBA" id="ARBA00004123"/>
    </source>
</evidence>
<feature type="coiled-coil region" evidence="3">
    <location>
        <begin position="66"/>
        <end position="110"/>
    </location>
</feature>
<feature type="region of interest" description="Disordered" evidence="4">
    <location>
        <begin position="26"/>
        <end position="52"/>
    </location>
</feature>
<comment type="subcellular location">
    <subcellularLocation>
        <location evidence="1">Nucleus</location>
    </subcellularLocation>
</comment>
<evidence type="ECO:0000313" key="6">
    <source>
        <dbReference type="EMBL" id="ORY41661.1"/>
    </source>
</evidence>
<dbReference type="Gene3D" id="1.20.5.170">
    <property type="match status" value="1"/>
</dbReference>
<dbReference type="SMART" id="SM00338">
    <property type="entry name" value="BRLZ"/>
    <property type="match status" value="1"/>
</dbReference>
<evidence type="ECO:0000256" key="4">
    <source>
        <dbReference type="SAM" id="MobiDB-lite"/>
    </source>
</evidence>
<dbReference type="InterPro" id="IPR004827">
    <property type="entry name" value="bZIP"/>
</dbReference>
<dbReference type="GO" id="GO:0090575">
    <property type="term" value="C:RNA polymerase II transcription regulator complex"/>
    <property type="evidence" value="ECO:0007669"/>
    <property type="project" value="TreeGrafter"/>
</dbReference>
<keyword evidence="2" id="KW-0539">Nucleus</keyword>
<accession>A0A1Y2C3T3</accession>
<dbReference type="GO" id="GO:0000976">
    <property type="term" value="F:transcription cis-regulatory region binding"/>
    <property type="evidence" value="ECO:0007669"/>
    <property type="project" value="InterPro"/>
</dbReference>
<feature type="domain" description="BZIP" evidence="5">
    <location>
        <begin position="46"/>
        <end position="113"/>
    </location>
</feature>
<dbReference type="InterPro" id="IPR050936">
    <property type="entry name" value="AP-1-like"/>
</dbReference>
<dbReference type="AlphaFoldDB" id="A0A1Y2C3T3"/>
<dbReference type="GO" id="GO:0001228">
    <property type="term" value="F:DNA-binding transcription activator activity, RNA polymerase II-specific"/>
    <property type="evidence" value="ECO:0007669"/>
    <property type="project" value="TreeGrafter"/>
</dbReference>
<evidence type="ECO:0000256" key="3">
    <source>
        <dbReference type="SAM" id="Coils"/>
    </source>
</evidence>
<dbReference type="EMBL" id="MCGO01000031">
    <property type="protein sequence ID" value="ORY41661.1"/>
    <property type="molecule type" value="Genomic_DNA"/>
</dbReference>
<evidence type="ECO:0000256" key="2">
    <source>
        <dbReference type="ARBA" id="ARBA00023242"/>
    </source>
</evidence>
<dbReference type="STRING" id="329046.A0A1Y2C3T3"/>
<evidence type="ECO:0000313" key="7">
    <source>
        <dbReference type="Proteomes" id="UP000193642"/>
    </source>
</evidence>
<dbReference type="PANTHER" id="PTHR40621">
    <property type="entry name" value="TRANSCRIPTION FACTOR KAPC-RELATED"/>
    <property type="match status" value="1"/>
</dbReference>
<gene>
    <name evidence="6" type="ORF">BCR33DRAFT_337430</name>
</gene>
<protein>
    <recommendedName>
        <fullName evidence="5">BZIP domain-containing protein</fullName>
    </recommendedName>
</protein>